<keyword evidence="2" id="KW-1185">Reference proteome</keyword>
<reference evidence="1" key="1">
    <citation type="submission" date="2023-12" db="EMBL/GenBank/DDBJ databases">
        <title>Genome assembly of Anisodus tanguticus.</title>
        <authorList>
            <person name="Wang Y.-J."/>
        </authorList>
    </citation>
    <scope>NUCLEOTIDE SEQUENCE</scope>
    <source>
        <strain evidence="1">KB-2021</strain>
        <tissue evidence="1">Leaf</tissue>
    </source>
</reference>
<evidence type="ECO:0000313" key="2">
    <source>
        <dbReference type="Proteomes" id="UP001291623"/>
    </source>
</evidence>
<organism evidence="1 2">
    <name type="scientific">Anisodus tanguticus</name>
    <dbReference type="NCBI Taxonomy" id="243964"/>
    <lineage>
        <taxon>Eukaryota</taxon>
        <taxon>Viridiplantae</taxon>
        <taxon>Streptophyta</taxon>
        <taxon>Embryophyta</taxon>
        <taxon>Tracheophyta</taxon>
        <taxon>Spermatophyta</taxon>
        <taxon>Magnoliopsida</taxon>
        <taxon>eudicotyledons</taxon>
        <taxon>Gunneridae</taxon>
        <taxon>Pentapetalae</taxon>
        <taxon>asterids</taxon>
        <taxon>lamiids</taxon>
        <taxon>Solanales</taxon>
        <taxon>Solanaceae</taxon>
        <taxon>Solanoideae</taxon>
        <taxon>Hyoscyameae</taxon>
        <taxon>Anisodus</taxon>
    </lineage>
</organism>
<dbReference type="EMBL" id="JAVYJV010000021">
    <property type="protein sequence ID" value="KAK4341800.1"/>
    <property type="molecule type" value="Genomic_DNA"/>
</dbReference>
<comment type="caution">
    <text evidence="1">The sequence shown here is derived from an EMBL/GenBank/DDBJ whole genome shotgun (WGS) entry which is preliminary data.</text>
</comment>
<sequence>MEEPGKEVIRNGIVEIDLDKAANTPYWSVTSSGSFLTSTVSLLRRLGNPSLQHSFRGCNKVADILSKQALKIYHQDQTPLLNPLIKK</sequence>
<dbReference type="Proteomes" id="UP001291623">
    <property type="component" value="Unassembled WGS sequence"/>
</dbReference>
<accession>A0AAE1UYN8</accession>
<proteinExistence type="predicted"/>
<name>A0AAE1UYN8_9SOLA</name>
<evidence type="ECO:0000313" key="1">
    <source>
        <dbReference type="EMBL" id="KAK4341800.1"/>
    </source>
</evidence>
<gene>
    <name evidence="1" type="ORF">RND71_037616</name>
</gene>
<dbReference type="AlphaFoldDB" id="A0AAE1UYN8"/>
<protein>
    <submittedName>
        <fullName evidence="1">Uncharacterized protein</fullName>
    </submittedName>
</protein>